<keyword evidence="4" id="KW-1185">Reference proteome</keyword>
<dbReference type="InterPro" id="IPR047650">
    <property type="entry name" value="Transpos_IS110"/>
</dbReference>
<dbReference type="Proteomes" id="UP001476282">
    <property type="component" value="Unassembled WGS sequence"/>
</dbReference>
<protein>
    <recommendedName>
        <fullName evidence="2">Transposase IS110-like N-terminal domain-containing protein</fullName>
    </recommendedName>
</protein>
<evidence type="ECO:0000256" key="1">
    <source>
        <dbReference type="SAM" id="MobiDB-lite"/>
    </source>
</evidence>
<dbReference type="InterPro" id="IPR002525">
    <property type="entry name" value="Transp_IS110-like_N"/>
</dbReference>
<sequence>MKTNSDTTRTLYLGLDVHKEQTIIAILEASREAEPRLYGSVTTSQHALERAVRRIAKQQGRKLLDLHVCYEASGCGFWIARRLRQMGVRCEVIAPSLIPTRSGDRVKTDKRDAAKLARSLRANDLVAVHIPDALDEAIRDLCRARTGAVDDLCRAKTRLLALLRRLGYRYNGKTHWTQAHRNYLRGLKLPDAAHHRSEPPCGHDPHPPQLHPSTAASRAVGTCGCERRLSP</sequence>
<proteinExistence type="predicted"/>
<name>A0ABP9UME4_9BACT</name>
<evidence type="ECO:0000259" key="2">
    <source>
        <dbReference type="Pfam" id="PF01548"/>
    </source>
</evidence>
<feature type="domain" description="Transposase IS110-like N-terminal" evidence="2">
    <location>
        <begin position="13"/>
        <end position="165"/>
    </location>
</feature>
<feature type="compositionally biased region" description="Basic and acidic residues" evidence="1">
    <location>
        <begin position="194"/>
        <end position="206"/>
    </location>
</feature>
<evidence type="ECO:0000313" key="3">
    <source>
        <dbReference type="EMBL" id="GAA5481184.1"/>
    </source>
</evidence>
<gene>
    <name evidence="3" type="ORF">Hsar01_00391</name>
</gene>
<dbReference type="PANTHER" id="PTHR33055">
    <property type="entry name" value="TRANSPOSASE FOR INSERTION SEQUENCE ELEMENT IS1111A"/>
    <property type="match status" value="1"/>
</dbReference>
<dbReference type="Pfam" id="PF01548">
    <property type="entry name" value="DEDD_Tnp_IS110"/>
    <property type="match status" value="1"/>
</dbReference>
<accession>A0ABP9UME4</accession>
<comment type="caution">
    <text evidence="3">The sequence shown here is derived from an EMBL/GenBank/DDBJ whole genome shotgun (WGS) entry which is preliminary data.</text>
</comment>
<dbReference type="RefSeq" id="WP_353565341.1">
    <property type="nucleotide sequence ID" value="NZ_BAABRI010000002.1"/>
</dbReference>
<evidence type="ECO:0000313" key="4">
    <source>
        <dbReference type="Proteomes" id="UP001476282"/>
    </source>
</evidence>
<organism evidence="3 4">
    <name type="scientific">Haloferula sargassicola</name>
    <dbReference type="NCBI Taxonomy" id="490096"/>
    <lineage>
        <taxon>Bacteria</taxon>
        <taxon>Pseudomonadati</taxon>
        <taxon>Verrucomicrobiota</taxon>
        <taxon>Verrucomicrobiia</taxon>
        <taxon>Verrucomicrobiales</taxon>
        <taxon>Verrucomicrobiaceae</taxon>
        <taxon>Haloferula</taxon>
    </lineage>
</organism>
<reference evidence="3 4" key="1">
    <citation type="submission" date="2024-02" db="EMBL/GenBank/DDBJ databases">
        <title>Haloferula sargassicola NBRC 104335.</title>
        <authorList>
            <person name="Ichikawa N."/>
            <person name="Katano-Makiyama Y."/>
            <person name="Hidaka K."/>
        </authorList>
    </citation>
    <scope>NUCLEOTIDE SEQUENCE [LARGE SCALE GENOMIC DNA]</scope>
    <source>
        <strain evidence="3 4">NBRC 104335</strain>
    </source>
</reference>
<feature type="region of interest" description="Disordered" evidence="1">
    <location>
        <begin position="194"/>
        <end position="215"/>
    </location>
</feature>
<dbReference type="EMBL" id="BAABRI010000002">
    <property type="protein sequence ID" value="GAA5481184.1"/>
    <property type="molecule type" value="Genomic_DNA"/>
</dbReference>